<dbReference type="STRING" id="1051891.A0A0C3MA24"/>
<dbReference type="PROSITE" id="PS51198">
    <property type="entry name" value="UVRD_HELICASE_ATP_BIND"/>
    <property type="match status" value="1"/>
</dbReference>
<feature type="region of interest" description="Disordered" evidence="6">
    <location>
        <begin position="261"/>
        <end position="287"/>
    </location>
</feature>
<evidence type="ECO:0000313" key="9">
    <source>
        <dbReference type="Proteomes" id="UP000054248"/>
    </source>
</evidence>
<dbReference type="InterPro" id="IPR027417">
    <property type="entry name" value="P-loop_NTPase"/>
</dbReference>
<keyword evidence="1 5" id="KW-0547">Nucleotide-binding</keyword>
<proteinExistence type="predicted"/>
<dbReference type="GO" id="GO:0005524">
    <property type="term" value="F:ATP binding"/>
    <property type="evidence" value="ECO:0007669"/>
    <property type="project" value="UniProtKB-UniRule"/>
</dbReference>
<accession>A0A0C3MA24</accession>
<dbReference type="HOGENOM" id="CLU_001378_0_0_1"/>
<evidence type="ECO:0000256" key="3">
    <source>
        <dbReference type="ARBA" id="ARBA00022806"/>
    </source>
</evidence>
<feature type="region of interest" description="Disordered" evidence="6">
    <location>
        <begin position="152"/>
        <end position="178"/>
    </location>
</feature>
<dbReference type="InterPro" id="IPR039904">
    <property type="entry name" value="TRANK1"/>
</dbReference>
<dbReference type="EMBL" id="KN822971">
    <property type="protein sequence ID" value="KIO30552.1"/>
    <property type="molecule type" value="Genomic_DNA"/>
</dbReference>
<protein>
    <recommendedName>
        <fullName evidence="7">UvrD-like helicase ATP-binding domain-containing protein</fullName>
    </recommendedName>
</protein>
<gene>
    <name evidence="8" type="ORF">M407DRAFT_20440</name>
</gene>
<keyword evidence="4 5" id="KW-0067">ATP-binding</keyword>
<feature type="binding site" evidence="5">
    <location>
        <begin position="528"/>
        <end position="535"/>
    </location>
    <ligand>
        <name>ATP</name>
        <dbReference type="ChEBI" id="CHEBI:30616"/>
    </ligand>
</feature>
<dbReference type="PANTHER" id="PTHR21529">
    <property type="entry name" value="MAMMARY TURMOR VIRUS RECEPTOR HOMOLOG 1, 2 MTVR1, 2"/>
    <property type="match status" value="1"/>
</dbReference>
<dbReference type="InterPro" id="IPR014016">
    <property type="entry name" value="UvrD-like_ATP-bd"/>
</dbReference>
<name>A0A0C3MA24_9AGAM</name>
<evidence type="ECO:0000256" key="4">
    <source>
        <dbReference type="ARBA" id="ARBA00022840"/>
    </source>
</evidence>
<organism evidence="8 9">
    <name type="scientific">Tulasnella calospora MUT 4182</name>
    <dbReference type="NCBI Taxonomy" id="1051891"/>
    <lineage>
        <taxon>Eukaryota</taxon>
        <taxon>Fungi</taxon>
        <taxon>Dikarya</taxon>
        <taxon>Basidiomycota</taxon>
        <taxon>Agaricomycotina</taxon>
        <taxon>Agaricomycetes</taxon>
        <taxon>Cantharellales</taxon>
        <taxon>Tulasnellaceae</taxon>
        <taxon>Tulasnella</taxon>
    </lineage>
</organism>
<dbReference type="PANTHER" id="PTHR21529:SF4">
    <property type="entry name" value="TPR AND ANKYRIN REPEAT-CONTAINING PROTEIN 1"/>
    <property type="match status" value="1"/>
</dbReference>
<keyword evidence="2 5" id="KW-0378">Hydrolase</keyword>
<dbReference type="Pfam" id="PF00580">
    <property type="entry name" value="UvrD-helicase"/>
    <property type="match status" value="1"/>
</dbReference>
<dbReference type="OrthoDB" id="3156807at2759"/>
<keyword evidence="3 5" id="KW-0347">Helicase</keyword>
<evidence type="ECO:0000256" key="6">
    <source>
        <dbReference type="SAM" id="MobiDB-lite"/>
    </source>
</evidence>
<reference evidence="8 9" key="1">
    <citation type="submission" date="2014-04" db="EMBL/GenBank/DDBJ databases">
        <authorList>
            <consortium name="DOE Joint Genome Institute"/>
            <person name="Kuo A."/>
            <person name="Girlanda M."/>
            <person name="Perotto S."/>
            <person name="Kohler A."/>
            <person name="Nagy L.G."/>
            <person name="Floudas D."/>
            <person name="Copeland A."/>
            <person name="Barry K.W."/>
            <person name="Cichocki N."/>
            <person name="Veneault-Fourrey C."/>
            <person name="LaButti K."/>
            <person name="Lindquist E.A."/>
            <person name="Lipzen A."/>
            <person name="Lundell T."/>
            <person name="Morin E."/>
            <person name="Murat C."/>
            <person name="Sun H."/>
            <person name="Tunlid A."/>
            <person name="Henrissat B."/>
            <person name="Grigoriev I.V."/>
            <person name="Hibbett D.S."/>
            <person name="Martin F."/>
            <person name="Nordberg H.P."/>
            <person name="Cantor M.N."/>
            <person name="Hua S.X."/>
        </authorList>
    </citation>
    <scope>NUCLEOTIDE SEQUENCE [LARGE SCALE GENOMIC DNA]</scope>
    <source>
        <strain evidence="8 9">MUT 4182</strain>
    </source>
</reference>
<evidence type="ECO:0000259" key="7">
    <source>
        <dbReference type="PROSITE" id="PS51198"/>
    </source>
</evidence>
<evidence type="ECO:0000256" key="5">
    <source>
        <dbReference type="PROSITE-ProRule" id="PRU00560"/>
    </source>
</evidence>
<reference evidence="9" key="2">
    <citation type="submission" date="2015-01" db="EMBL/GenBank/DDBJ databases">
        <title>Evolutionary Origins and Diversification of the Mycorrhizal Mutualists.</title>
        <authorList>
            <consortium name="DOE Joint Genome Institute"/>
            <consortium name="Mycorrhizal Genomics Consortium"/>
            <person name="Kohler A."/>
            <person name="Kuo A."/>
            <person name="Nagy L.G."/>
            <person name="Floudas D."/>
            <person name="Copeland A."/>
            <person name="Barry K.W."/>
            <person name="Cichocki N."/>
            <person name="Veneault-Fourrey C."/>
            <person name="LaButti K."/>
            <person name="Lindquist E.A."/>
            <person name="Lipzen A."/>
            <person name="Lundell T."/>
            <person name="Morin E."/>
            <person name="Murat C."/>
            <person name="Riley R."/>
            <person name="Ohm R."/>
            <person name="Sun H."/>
            <person name="Tunlid A."/>
            <person name="Henrissat B."/>
            <person name="Grigoriev I.V."/>
            <person name="Hibbett D.S."/>
            <person name="Martin F."/>
        </authorList>
    </citation>
    <scope>NUCLEOTIDE SEQUENCE [LARGE SCALE GENOMIC DNA]</scope>
    <source>
        <strain evidence="9">MUT 4182</strain>
    </source>
</reference>
<dbReference type="GO" id="GO:0016787">
    <property type="term" value="F:hydrolase activity"/>
    <property type="evidence" value="ECO:0007669"/>
    <property type="project" value="UniProtKB-UniRule"/>
</dbReference>
<evidence type="ECO:0000256" key="2">
    <source>
        <dbReference type="ARBA" id="ARBA00022801"/>
    </source>
</evidence>
<evidence type="ECO:0000256" key="1">
    <source>
        <dbReference type="ARBA" id="ARBA00022741"/>
    </source>
</evidence>
<evidence type="ECO:0000313" key="8">
    <source>
        <dbReference type="EMBL" id="KIO30552.1"/>
    </source>
</evidence>
<dbReference type="Gene3D" id="3.40.50.300">
    <property type="entry name" value="P-loop containing nucleotide triphosphate hydrolases"/>
    <property type="match status" value="2"/>
</dbReference>
<keyword evidence="9" id="KW-1185">Reference proteome</keyword>
<dbReference type="Proteomes" id="UP000054248">
    <property type="component" value="Unassembled WGS sequence"/>
</dbReference>
<feature type="domain" description="UvrD-like helicase ATP-binding" evidence="7">
    <location>
        <begin position="507"/>
        <end position="866"/>
    </location>
</feature>
<dbReference type="GO" id="GO:0004386">
    <property type="term" value="F:helicase activity"/>
    <property type="evidence" value="ECO:0007669"/>
    <property type="project" value="UniProtKB-UniRule"/>
</dbReference>
<sequence length="2149" mass="242029">MSATLQPEVVHSPDLETALAKFVPRGEIDTRFALDTAIEDLMDVLQSTSADMVSLLGAIARQVNGLLEVVMTSSEWRTEGAFTVRTRILKTIQKSSQYPNPIFITCAERIGVFLISLPPWITLDQDIMTKHHAAYLSSTNVTEPEYFTVKKEKPGEQDLAKPSNAPQPGKRHKRASSISLTIQDPGRYHIKNRRASIGVVKQPPSPTVPMRLGSGLALLEQLRDCLEAYFTACLTEEVEEIALNKLFEILLPPVITFHAQESLEETSREPRSPPASGNPTPSKLKSFWQPNISRDDIIRYLGDATKPKLGEWPVAVSQRGIKHVRKYFAHDNETFERIENTIRQLAMGFFSPSNHAKLLDQDHGIPIYAADVGRTLRLLYHIDFGAPTDSTLESQFIRVFGVFASSEIDITFWKAVSAQLGRRGSEYIRRCKAAVDTPVRSRRSSNTVSPLVLSPLEVSQWNQQGADIEIDESHRLELHRILSLEKFVPLSHTFFDAIQKFNESSFMFSVSPPENRIIKHPSSCLVLGRSGTGKTTCMVFRMIGLDVAARKSDRTLRQVFVTQSRTLARKVRMYCMQLKQTESNATVAATRQPGLGLSLLDMDESAEEEGVLPAKFSELTESHFPLFLTYDQLCRLLEADFNLEFHPSSLPRPKKARTRAKQSSLRQPLISFDYFDSKIWPHFDQRVTKGLHSALVYSEFMGIIKGSEAALSKPRHYLERTDYEKQSNRSLSGEDADRWKIYTLFKAYQKLRPPTSYDVADRVHILVQALQEGGVPGNSIDFLYVDEAQDNLMIDAALLRTLCPNPHGLFFAGDTAQTISVGSAFRFSELKAFLYRLERSDIHVKSGNRLPIDPHFFQLSTNYRSHSGIVNAAAFVVKLLDSYFRHSIDSLAPEVAHVDVKAHKPVFFSGMSNPEDFKRLISDSTSGKVELGAHQVIIVRHDDAASKLRAAIGRVAVVLTLYESKGMEFNDVLLFNFFTDSPATTTDWRAIYLAQNEGRMFNARRHSILQSELKSLYVGLTRARERVWMWEESSDGDVMESLLEASGLASSHRGGQVPQLAVSNLDEEWAEQAQQYFSKSLFSEAELCFERAGLVWWVKVAQAYKARQEAMRAAERDPSQLSEFLGVAQEFDHLAQEGQSTEDQESLRLLFANAGECYALLPDHVPAATAFFKARRFTAAAYHHRMAGCFDEAVEVVRHYDVDPDVAESIKYAAKFVFTTRRDIPSLHKAWKLCDNKDEFLDFLQDHGFDGQRLAFLDSITEHERMAQVLWDDGNYVKAVIRFRQSDTPSSPRKATLCLLEGIRANVPLATSYGNQSDVLSELFTLSRSASLSQSERAEVQFLHSVVNLQGRDLKVYGNIYLDRQDMGNALLALDAWTQSGALDGVQSTSDDEVAEVLALCQKFGSVVNTIVRTPNFFDLPGMHHLFGISGPSPKERADQSKSQEITLQRTVQPSSLIHGLAFVLVDRREQTMSQASPVTLPTNTVDDMMRRALLRRLNAVITRVEDLTQKARAFELCTQFLVYKQCGGLRDGSCWRDHVLEQDMNIQKFNMRFRLHILMITVLNHFTVLYGQFDENIRTTRKKIWIAKLFHLCYPSTAHKTGNLSDITPELIPEYSSAMSIVRCWLHEIFRSLRPAQQVQYFLTNILITTLLSTAFDYMDTASYLWRGKWSLDPQLAQRNGLIVKANGRSAAGCAIVWFARNEPSRANLGLYFLEHVLKADVAVDADVVLALTEEVCGQLILNHYAHNTAGYDYMTMPRSWILRAFARAPSVQLNGTLPWKFAAIIGDFIDAMLFKSRPGLLQMRGSLLLEVSLSIRSQAVERLCRCLALLGTNITGVRDSILSVFSKISFGSPVRPEFQGFALAQNWHEVLAALVYSIGTSPMDGLCTIRRRPTSITSGSIIKILVCPSEASLLNNLRLGRNPPAIALQSDILSPGWYQDRSTEPEAGSSVPNSREWHTWQQPQLESVAFTPEDRRSASIVQAFFCRHKRRAGGPIAAAFEKLIKKCIGSQEIPSIDRHLLLCLRGPLPHVLGYLRTLRGFAESAVQSLNQEMQAINHEEIEEVHAKGVEIRGIRDATNRLIKELYPSSNVYFKRRSNSPSVRKIVEKVREIPNLVSHLRKFADCPEDLDYDLGVEPLLSNRVPWVH</sequence>
<dbReference type="SUPFAM" id="SSF52540">
    <property type="entry name" value="P-loop containing nucleoside triphosphate hydrolases"/>
    <property type="match status" value="1"/>
</dbReference>
<feature type="compositionally biased region" description="Polar residues" evidence="6">
    <location>
        <begin position="275"/>
        <end position="287"/>
    </location>
</feature>